<evidence type="ECO:0000256" key="1">
    <source>
        <dbReference type="ARBA" id="ARBA00001974"/>
    </source>
</evidence>
<dbReference type="PANTHER" id="PTHR43563:SF1">
    <property type="entry name" value="AMINE OXIDASE [FLAVIN-CONTAINING] B"/>
    <property type="match status" value="1"/>
</dbReference>
<protein>
    <submittedName>
        <fullName evidence="5">FAD-dependent oxidoreductase</fullName>
    </submittedName>
</protein>
<comment type="caution">
    <text evidence="5">The sequence shown here is derived from an EMBL/GenBank/DDBJ whole genome shotgun (WGS) entry which is preliminary data.</text>
</comment>
<dbReference type="InterPro" id="IPR001613">
    <property type="entry name" value="Flavin_amine_oxidase"/>
</dbReference>
<evidence type="ECO:0000259" key="4">
    <source>
        <dbReference type="Pfam" id="PF01593"/>
    </source>
</evidence>
<evidence type="ECO:0000313" key="5">
    <source>
        <dbReference type="EMBL" id="GAA3942795.1"/>
    </source>
</evidence>
<accession>A0ABP7NCM3</accession>
<dbReference type="InterPro" id="IPR050703">
    <property type="entry name" value="Flavin_MAO"/>
</dbReference>
<dbReference type="InterPro" id="IPR036188">
    <property type="entry name" value="FAD/NAD-bd_sf"/>
</dbReference>
<dbReference type="PANTHER" id="PTHR43563">
    <property type="entry name" value="AMINE OXIDASE"/>
    <property type="match status" value="1"/>
</dbReference>
<keyword evidence="3" id="KW-0560">Oxidoreductase</keyword>
<dbReference type="InterPro" id="IPR002937">
    <property type="entry name" value="Amino_oxidase"/>
</dbReference>
<dbReference type="InterPro" id="IPR006311">
    <property type="entry name" value="TAT_signal"/>
</dbReference>
<evidence type="ECO:0000313" key="6">
    <source>
        <dbReference type="Proteomes" id="UP001501000"/>
    </source>
</evidence>
<comment type="cofactor">
    <cofactor evidence="1">
        <name>FAD</name>
        <dbReference type="ChEBI" id="CHEBI:57692"/>
    </cofactor>
</comment>
<evidence type="ECO:0000256" key="2">
    <source>
        <dbReference type="ARBA" id="ARBA00005995"/>
    </source>
</evidence>
<evidence type="ECO:0000256" key="3">
    <source>
        <dbReference type="ARBA" id="ARBA00023002"/>
    </source>
</evidence>
<dbReference type="Gene3D" id="3.50.50.60">
    <property type="entry name" value="FAD/NAD(P)-binding domain"/>
    <property type="match status" value="1"/>
</dbReference>
<feature type="domain" description="Amine oxidase" evidence="4">
    <location>
        <begin position="63"/>
        <end position="471"/>
    </location>
</feature>
<dbReference type="EMBL" id="BAABAJ010000035">
    <property type="protein sequence ID" value="GAA3942795.1"/>
    <property type="molecule type" value="Genomic_DNA"/>
</dbReference>
<keyword evidence="6" id="KW-1185">Reference proteome</keyword>
<dbReference type="Pfam" id="PF01593">
    <property type="entry name" value="Amino_oxidase"/>
    <property type="match status" value="1"/>
</dbReference>
<sequence>MNRHGGNYAGASDRTIGRRSLLKAAGATALASTLAATTAGRAAAEEERTWDAIVIGAGYAGGTAARELTAKGLKTLVIEARGRIGGRIWTGSFAGEQVEIGGGWFGPGQTNVERELQRYGITTSADVASTRAVMPSTTGFASQAPADAFGHLGTLFGQFYAGSETYFERPLEPLYRKDLLPSVDATSLAARLNQLGLSPTDQKWINGSTSVFAGGPSSTGGLAGMAQWYQLAGGTYDGFLSTMSLKPAGGMISLLQAMLSGSSARILYNSPVTSVTDTGFGLTSVKTAAGWTYQAPVVVVAVPVNVWRTITFNPGLPKAHADAALEGVGVPTATKMWLQLKGVTDAVYAQAPEGSPILMMLPQKQLADGSRLYVAFTGANLNVSDAAAVKAAVAGIVPEATVVSYRAMEWGKDTYTRGGWALRKPGQLLRQLPAIQQPHGRMVFAGSDIASGWYGAFVEGAIESGLRAAQQAAALAG</sequence>
<gene>
    <name evidence="5" type="ORF">GCM10022244_58290</name>
</gene>
<dbReference type="SUPFAM" id="SSF51905">
    <property type="entry name" value="FAD/NAD(P)-binding domain"/>
    <property type="match status" value="1"/>
</dbReference>
<name>A0ABP7NCM3_9ACTN</name>
<dbReference type="Gene3D" id="3.90.660.10">
    <property type="match status" value="1"/>
</dbReference>
<dbReference type="Proteomes" id="UP001501000">
    <property type="component" value="Unassembled WGS sequence"/>
</dbReference>
<dbReference type="RefSeq" id="WP_345288255.1">
    <property type="nucleotide sequence ID" value="NZ_BAABAJ010000035.1"/>
</dbReference>
<organism evidence="5 6">
    <name type="scientific">Streptomyces gulbargensis</name>
    <dbReference type="NCBI Taxonomy" id="364901"/>
    <lineage>
        <taxon>Bacteria</taxon>
        <taxon>Bacillati</taxon>
        <taxon>Actinomycetota</taxon>
        <taxon>Actinomycetes</taxon>
        <taxon>Kitasatosporales</taxon>
        <taxon>Streptomycetaceae</taxon>
        <taxon>Streptomyces</taxon>
    </lineage>
</organism>
<reference evidence="6" key="1">
    <citation type="journal article" date="2019" name="Int. J. Syst. Evol. Microbiol.">
        <title>The Global Catalogue of Microorganisms (GCM) 10K type strain sequencing project: providing services to taxonomists for standard genome sequencing and annotation.</title>
        <authorList>
            <consortium name="The Broad Institute Genomics Platform"/>
            <consortium name="The Broad Institute Genome Sequencing Center for Infectious Disease"/>
            <person name="Wu L."/>
            <person name="Ma J."/>
        </authorList>
    </citation>
    <scope>NUCLEOTIDE SEQUENCE [LARGE SCALE GENOMIC DNA]</scope>
    <source>
        <strain evidence="6">JCM 16956</strain>
    </source>
</reference>
<dbReference type="Gene3D" id="1.10.405.10">
    <property type="entry name" value="Guanine Nucleotide Dissociation Inhibitor, domain 1"/>
    <property type="match status" value="1"/>
</dbReference>
<dbReference type="PROSITE" id="PS51318">
    <property type="entry name" value="TAT"/>
    <property type="match status" value="1"/>
</dbReference>
<comment type="similarity">
    <text evidence="2">Belongs to the flavin monoamine oxidase family.</text>
</comment>
<dbReference type="PRINTS" id="PR00757">
    <property type="entry name" value="AMINEOXDASEF"/>
</dbReference>
<proteinExistence type="inferred from homology"/>